<keyword evidence="2 3" id="KW-0040">ANK repeat</keyword>
<reference evidence="6 7" key="1">
    <citation type="submission" date="2020-06" db="EMBL/GenBank/DDBJ databases">
        <authorList>
            <person name="Li R."/>
            <person name="Bekaert M."/>
        </authorList>
    </citation>
    <scope>NUCLEOTIDE SEQUENCE [LARGE SCALE GENOMIC DNA]</scope>
    <source>
        <strain evidence="7">wild</strain>
    </source>
</reference>
<feature type="repeat" description="ANK" evidence="3">
    <location>
        <begin position="906"/>
        <end position="938"/>
    </location>
</feature>
<gene>
    <name evidence="6" type="ORF">MCOR_6607</name>
</gene>
<dbReference type="SMART" id="SM00248">
    <property type="entry name" value="ANK"/>
    <property type="match status" value="12"/>
</dbReference>
<dbReference type="Pfam" id="PF12796">
    <property type="entry name" value="Ank_2"/>
    <property type="match status" value="3"/>
</dbReference>
<feature type="transmembrane region" description="Helical" evidence="4">
    <location>
        <begin position="12"/>
        <end position="32"/>
    </location>
</feature>
<dbReference type="Gene3D" id="1.25.40.20">
    <property type="entry name" value="Ankyrin repeat-containing domain"/>
    <property type="match status" value="3"/>
</dbReference>
<evidence type="ECO:0000313" key="7">
    <source>
        <dbReference type="Proteomes" id="UP000507470"/>
    </source>
</evidence>
<dbReference type="PANTHER" id="PTHR24198:SF165">
    <property type="entry name" value="ANKYRIN REPEAT-CONTAINING PROTEIN-RELATED"/>
    <property type="match status" value="1"/>
</dbReference>
<evidence type="ECO:0000256" key="3">
    <source>
        <dbReference type="PROSITE-ProRule" id="PRU00023"/>
    </source>
</evidence>
<evidence type="ECO:0000313" key="6">
    <source>
        <dbReference type="EMBL" id="CAC5366232.1"/>
    </source>
</evidence>
<organism evidence="6 7">
    <name type="scientific">Mytilus coruscus</name>
    <name type="common">Sea mussel</name>
    <dbReference type="NCBI Taxonomy" id="42192"/>
    <lineage>
        <taxon>Eukaryota</taxon>
        <taxon>Metazoa</taxon>
        <taxon>Spiralia</taxon>
        <taxon>Lophotrochozoa</taxon>
        <taxon>Mollusca</taxon>
        <taxon>Bivalvia</taxon>
        <taxon>Autobranchia</taxon>
        <taxon>Pteriomorphia</taxon>
        <taxon>Mytilida</taxon>
        <taxon>Mytiloidea</taxon>
        <taxon>Mytilidae</taxon>
        <taxon>Mytilinae</taxon>
        <taxon>Mytilus</taxon>
    </lineage>
</organism>
<dbReference type="PROSITE" id="PS50297">
    <property type="entry name" value="ANK_REP_REGION"/>
    <property type="match status" value="9"/>
</dbReference>
<dbReference type="InterPro" id="IPR002110">
    <property type="entry name" value="Ankyrin_rpt"/>
</dbReference>
<dbReference type="Proteomes" id="UP000507470">
    <property type="component" value="Unassembled WGS sequence"/>
</dbReference>
<dbReference type="InterPro" id="IPR027417">
    <property type="entry name" value="P-loop_NTPase"/>
</dbReference>
<feature type="repeat" description="ANK" evidence="3">
    <location>
        <begin position="939"/>
        <end position="971"/>
    </location>
</feature>
<dbReference type="PROSITE" id="PS50088">
    <property type="entry name" value="ANK_REPEAT"/>
    <property type="match status" value="9"/>
</dbReference>
<dbReference type="OrthoDB" id="6125530at2759"/>
<keyword evidence="4" id="KW-1133">Transmembrane helix</keyword>
<feature type="repeat" description="ANK" evidence="3">
    <location>
        <begin position="839"/>
        <end position="862"/>
    </location>
</feature>
<evidence type="ECO:0000256" key="1">
    <source>
        <dbReference type="ARBA" id="ARBA00022737"/>
    </source>
</evidence>
<dbReference type="AlphaFoldDB" id="A0A6J8ADW3"/>
<dbReference type="Pfam" id="PF13637">
    <property type="entry name" value="Ank_4"/>
    <property type="match status" value="2"/>
</dbReference>
<keyword evidence="4" id="KW-0812">Transmembrane</keyword>
<evidence type="ECO:0000256" key="2">
    <source>
        <dbReference type="ARBA" id="ARBA00023043"/>
    </source>
</evidence>
<dbReference type="PRINTS" id="PR01415">
    <property type="entry name" value="ANKYRIN"/>
</dbReference>
<dbReference type="SUPFAM" id="SSF48403">
    <property type="entry name" value="Ankyrin repeat"/>
    <property type="match status" value="1"/>
</dbReference>
<proteinExistence type="predicted"/>
<dbReference type="InterPro" id="IPR036770">
    <property type="entry name" value="Ankyrin_rpt-contain_sf"/>
</dbReference>
<feature type="repeat" description="ANK" evidence="3">
    <location>
        <begin position="1038"/>
        <end position="1070"/>
    </location>
</feature>
<feature type="repeat" description="ANK" evidence="3">
    <location>
        <begin position="873"/>
        <end position="905"/>
    </location>
</feature>
<dbReference type="InterPro" id="IPR049050">
    <property type="entry name" value="nSTAND3"/>
</dbReference>
<keyword evidence="4" id="KW-0472">Membrane</keyword>
<dbReference type="SUPFAM" id="SSF52540">
    <property type="entry name" value="P-loop containing nucleoside triphosphate hydrolases"/>
    <property type="match status" value="1"/>
</dbReference>
<sequence length="1100" mass="125805">MRTNRKITQCMLLGFFHQCIIIMFIITDVLTVDLPRFKCPEPSQWKFRAASKCNDTEKYICLFDENEQKDSEFCGSWPDFENPGYKQILLGGTTREPCSDDRFQPFTFWTNGSSKCVYKKTHCNQEGQVIYNNGTLQTNRICRCDYTNNYDFVLKPRNGCFCVPSEEDCSCYVKTCPTGYRLTRDYECLKESKLKFNCPEIYKDSNDEQVKTTTILSSDEHETSADSVAWSAVIVTFVCINAILVLFFVYCLRKKRNNFGVLSKSRNVLHVEYIHSKPEKKRDLLTGINGFNKNETTCMIPYDVLDLQEKEILKWRKSHVHFEETTASKTVLDKIKTHGFVILSGPPGSGKSAIAYNTAFILEKDEEFKILPVSSPDEIRKYLLPETKQVFLIDDPVGKYTVDDLSIQRWKNEESFLTQTFTGSSTTNLILTCRSYIYKFGFCRRLHVSPIHCDMLSDNLKLSVEERKKIGHMYNIPELNDDIIMMYDFVPLLCVGFSRQDYTTSCFVNPIKILSEEMNNTKEKSDIAFLAIALLVVRDNNIDKQILNLENPEIKELLNDLCNECGFKYFPSTTVLMSALYDLIGTYVKETDNGYVCIHDNLFQILSYIVGSGIIHCLLKYGSSSFLSNRLQLASIQEKHDELVIMVKLENEELYFDRLLSDIRKGFHSTVFTGIQMEYSQFRLKLLTFFFKRLKAEDLTCDEYNSTPLHVISEQGYDDFLFQLFQLKKDQINYQDKNKRTPLFMACLGGHDKVIQTLITFDKSSLNIANDQDLTPLDAAWENGYLSTVTLLLAKGANVNRKDKHLNRTALQRACESKSTEVVRLLLNQKLDVTNEDIHGKKAIHIACERGPSDIVELLLKHKKEMINDCDAHGRTPIFIACEKNQQNIVDLLLRYNANVNQPYKKHITPLHQACQIGNEYIVGALLNKSAKVNVQTEDGFSPLYIACLKGYLDVVEILLNQKADINLVTKHGLTPFFISCSENHLKICKVLLDNGANINKGDKSALTPLHVACREGHEGIVRFLLENFATVNAVNSQNESPLHIGCMNKSCEIVELLLKHNADVNLCDKKGNSPLHVACLKGNTQIIQLLRDKKSRYNH</sequence>
<dbReference type="Pfam" id="PF20720">
    <property type="entry name" value="nSTAND3"/>
    <property type="match status" value="1"/>
</dbReference>
<feature type="repeat" description="ANK" evidence="3">
    <location>
        <begin position="772"/>
        <end position="804"/>
    </location>
</feature>
<evidence type="ECO:0000256" key="4">
    <source>
        <dbReference type="SAM" id="Phobius"/>
    </source>
</evidence>
<name>A0A6J8ADW3_MYTCO</name>
<keyword evidence="1" id="KW-0677">Repeat</keyword>
<feature type="repeat" description="ANK" evidence="3">
    <location>
        <begin position="972"/>
        <end position="1004"/>
    </location>
</feature>
<dbReference type="EMBL" id="CACVKT020001220">
    <property type="protein sequence ID" value="CAC5366232.1"/>
    <property type="molecule type" value="Genomic_DNA"/>
</dbReference>
<feature type="transmembrane region" description="Helical" evidence="4">
    <location>
        <begin position="228"/>
        <end position="252"/>
    </location>
</feature>
<feature type="repeat" description="ANK" evidence="3">
    <location>
        <begin position="1005"/>
        <end position="1037"/>
    </location>
</feature>
<dbReference type="PANTHER" id="PTHR24198">
    <property type="entry name" value="ANKYRIN REPEAT AND PROTEIN KINASE DOMAIN-CONTAINING PROTEIN"/>
    <property type="match status" value="1"/>
</dbReference>
<keyword evidence="7" id="KW-1185">Reference proteome</keyword>
<accession>A0A6J8ADW3</accession>
<feature type="domain" description="Novel STAND NTPase 3" evidence="5">
    <location>
        <begin position="322"/>
        <end position="470"/>
    </location>
</feature>
<protein>
    <recommendedName>
        <fullName evidence="5">Novel STAND NTPase 3 domain-containing protein</fullName>
    </recommendedName>
</protein>
<evidence type="ECO:0000259" key="5">
    <source>
        <dbReference type="Pfam" id="PF20720"/>
    </source>
</evidence>
<feature type="repeat" description="ANK" evidence="3">
    <location>
        <begin position="1071"/>
        <end position="1100"/>
    </location>
</feature>